<evidence type="ECO:0000256" key="1">
    <source>
        <dbReference type="SAM" id="MobiDB-lite"/>
    </source>
</evidence>
<feature type="compositionally biased region" description="Polar residues" evidence="1">
    <location>
        <begin position="8"/>
        <end position="22"/>
    </location>
</feature>
<sequence length="60" mass="6432">MQFLSLGIESSSLNGPSPQKNPKSPLVDGSLRRSESIRIRKMKKKSHAGGLSCLACQSCS</sequence>
<proteinExistence type="predicted"/>
<gene>
    <name evidence="2" type="ORF">FKW44_004401</name>
</gene>
<protein>
    <submittedName>
        <fullName evidence="2">Uncharacterized protein</fullName>
    </submittedName>
</protein>
<evidence type="ECO:0000313" key="3">
    <source>
        <dbReference type="Proteomes" id="UP000595437"/>
    </source>
</evidence>
<evidence type="ECO:0000313" key="2">
    <source>
        <dbReference type="EMBL" id="QQP52290.1"/>
    </source>
</evidence>
<keyword evidence="3" id="KW-1185">Reference proteome</keyword>
<dbReference type="AlphaFoldDB" id="A0A7T8HMQ3"/>
<accession>A0A7T8HMQ3</accession>
<organism evidence="2 3">
    <name type="scientific">Caligus rogercresseyi</name>
    <name type="common">Sea louse</name>
    <dbReference type="NCBI Taxonomy" id="217165"/>
    <lineage>
        <taxon>Eukaryota</taxon>
        <taxon>Metazoa</taxon>
        <taxon>Ecdysozoa</taxon>
        <taxon>Arthropoda</taxon>
        <taxon>Crustacea</taxon>
        <taxon>Multicrustacea</taxon>
        <taxon>Hexanauplia</taxon>
        <taxon>Copepoda</taxon>
        <taxon>Siphonostomatoida</taxon>
        <taxon>Caligidae</taxon>
        <taxon>Caligus</taxon>
    </lineage>
</organism>
<reference evidence="3" key="1">
    <citation type="submission" date="2021-01" db="EMBL/GenBank/DDBJ databases">
        <title>Caligus Genome Assembly.</title>
        <authorList>
            <person name="Gallardo-Escarate C."/>
        </authorList>
    </citation>
    <scope>NUCLEOTIDE SEQUENCE [LARGE SCALE GENOMIC DNA]</scope>
</reference>
<dbReference type="Proteomes" id="UP000595437">
    <property type="component" value="Chromosome 3"/>
</dbReference>
<dbReference type="EMBL" id="CP045892">
    <property type="protein sequence ID" value="QQP52290.1"/>
    <property type="molecule type" value="Genomic_DNA"/>
</dbReference>
<name>A0A7T8HMQ3_CALRO</name>
<feature type="region of interest" description="Disordered" evidence="1">
    <location>
        <begin position="1"/>
        <end position="33"/>
    </location>
</feature>